<protein>
    <submittedName>
        <fullName evidence="2">Uncharacterized protein</fullName>
    </submittedName>
</protein>
<name>A0ABR4QSG3_9CEST</name>
<evidence type="ECO:0000256" key="1">
    <source>
        <dbReference type="SAM" id="MobiDB-lite"/>
    </source>
</evidence>
<dbReference type="InterPro" id="IPR029357">
    <property type="entry name" value="SPATA7"/>
</dbReference>
<dbReference type="PANTHER" id="PTHR14917:SF4">
    <property type="entry name" value="SPERMATOGENESIS-ASSOCIATED 7"/>
    <property type="match status" value="1"/>
</dbReference>
<dbReference type="EMBL" id="JAKROA010000001">
    <property type="protein sequence ID" value="KAL5112537.1"/>
    <property type="molecule type" value="Genomic_DNA"/>
</dbReference>
<accession>A0ABR4QSG3</accession>
<feature type="compositionally biased region" description="Basic and acidic residues" evidence="1">
    <location>
        <begin position="71"/>
        <end position="82"/>
    </location>
</feature>
<keyword evidence="3" id="KW-1185">Reference proteome</keyword>
<proteinExistence type="predicted"/>
<dbReference type="Proteomes" id="UP001651158">
    <property type="component" value="Unassembled WGS sequence"/>
</dbReference>
<dbReference type="Pfam" id="PF15244">
    <property type="entry name" value="HSD3"/>
    <property type="match status" value="1"/>
</dbReference>
<reference evidence="2 3" key="1">
    <citation type="journal article" date="2022" name="Front. Cell. Infect. Microbiol.">
        <title>The Genomes of Two Strains of Taenia crassiceps the Animal Model for the Study of Human Cysticercosis.</title>
        <authorList>
            <person name="Bobes R.J."/>
            <person name="Estrada K."/>
            <person name="Rios-Valencia D.G."/>
            <person name="Calderon-Gallegos A."/>
            <person name="de la Torre P."/>
            <person name="Carrero J.C."/>
            <person name="Sanchez-Flores A."/>
            <person name="Laclette J.P."/>
        </authorList>
    </citation>
    <scope>NUCLEOTIDE SEQUENCE [LARGE SCALE GENOMIC DNA]</scope>
    <source>
        <strain evidence="2">WFUcys</strain>
    </source>
</reference>
<comment type="caution">
    <text evidence="2">The sequence shown here is derived from an EMBL/GenBank/DDBJ whole genome shotgun (WGS) entry which is preliminary data.</text>
</comment>
<evidence type="ECO:0000313" key="2">
    <source>
        <dbReference type="EMBL" id="KAL5112537.1"/>
    </source>
</evidence>
<gene>
    <name evidence="2" type="ORF">TcWFU_007513</name>
</gene>
<feature type="region of interest" description="Disordered" evidence="1">
    <location>
        <begin position="39"/>
        <end position="82"/>
    </location>
</feature>
<dbReference type="PANTHER" id="PTHR14917">
    <property type="entry name" value="SPERMATOGENESIS-ASSOCIATED PROTEIN 7"/>
    <property type="match status" value="1"/>
</dbReference>
<sequence>MVRPLAKLGIKRKSDARANTRPLKQFEDPLVNEIVSKLINQSEEPGTGGQKLRKVPDSNGNSFGGSLKLGSDYKHRQPFHDPPADVLKLHASLFTEPKDFRPSTLKSSASSRIRELSCYNPPRRRRMPEHLKEFDLSRVPPQSGNGNLEVPSRDALTGEVKGRPQKPSSFNKYHPRDPDLSSKPVLRSPTPPSVYTSSRKVDSARSGAGWCTQKKLEDIEYVTFLSAVTNDILTNRQFSDRNNG</sequence>
<evidence type="ECO:0000313" key="3">
    <source>
        <dbReference type="Proteomes" id="UP001651158"/>
    </source>
</evidence>
<organism evidence="2 3">
    <name type="scientific">Taenia crassiceps</name>
    <dbReference type="NCBI Taxonomy" id="6207"/>
    <lineage>
        <taxon>Eukaryota</taxon>
        <taxon>Metazoa</taxon>
        <taxon>Spiralia</taxon>
        <taxon>Lophotrochozoa</taxon>
        <taxon>Platyhelminthes</taxon>
        <taxon>Cestoda</taxon>
        <taxon>Eucestoda</taxon>
        <taxon>Cyclophyllidea</taxon>
        <taxon>Taeniidae</taxon>
        <taxon>Taenia</taxon>
    </lineage>
</organism>
<feature type="region of interest" description="Disordered" evidence="1">
    <location>
        <begin position="99"/>
        <end position="209"/>
    </location>
</feature>
<feature type="region of interest" description="Disordered" evidence="1">
    <location>
        <begin position="1"/>
        <end position="24"/>
    </location>
</feature>